<evidence type="ECO:0000256" key="1">
    <source>
        <dbReference type="SAM" id="Phobius"/>
    </source>
</evidence>
<dbReference type="EMBL" id="QHHQ01000010">
    <property type="protein sequence ID" value="RAH96955.1"/>
    <property type="molecule type" value="Genomic_DNA"/>
</dbReference>
<comment type="caution">
    <text evidence="2">The sequence shown here is derived from an EMBL/GenBank/DDBJ whole genome shotgun (WGS) entry which is preliminary data.</text>
</comment>
<dbReference type="AlphaFoldDB" id="A0A8B2NGI1"/>
<gene>
    <name evidence="2" type="ORF">DLJ53_30210</name>
</gene>
<keyword evidence="1" id="KW-0472">Membrane</keyword>
<keyword evidence="1" id="KW-1133">Transmembrane helix</keyword>
<keyword evidence="3" id="KW-1185">Reference proteome</keyword>
<evidence type="ECO:0000313" key="3">
    <source>
        <dbReference type="Proteomes" id="UP000249590"/>
    </source>
</evidence>
<reference evidence="2 3" key="1">
    <citation type="submission" date="2018-05" db="EMBL/GenBank/DDBJ databases">
        <title>Acuticoccus sediminis sp. nov., isolated from deep-sea sediment of Indian Ocean.</title>
        <authorList>
            <person name="Liu X."/>
            <person name="Lai Q."/>
            <person name="Du Y."/>
            <person name="Sun F."/>
            <person name="Zhang X."/>
            <person name="Wang S."/>
            <person name="Shao Z."/>
        </authorList>
    </citation>
    <scope>NUCLEOTIDE SEQUENCE [LARGE SCALE GENOMIC DNA]</scope>
    <source>
        <strain evidence="2 3">PTG4-2</strain>
    </source>
</reference>
<dbReference type="OrthoDB" id="7874246at2"/>
<proteinExistence type="predicted"/>
<feature type="transmembrane region" description="Helical" evidence="1">
    <location>
        <begin position="6"/>
        <end position="28"/>
    </location>
</feature>
<evidence type="ECO:0000313" key="2">
    <source>
        <dbReference type="EMBL" id="RAH96955.1"/>
    </source>
</evidence>
<accession>A0A8B2NGI1</accession>
<protein>
    <submittedName>
        <fullName evidence="2">Uncharacterized protein</fullName>
    </submittedName>
</protein>
<organism evidence="2 3">
    <name type="scientific">Acuticoccus sediminis</name>
    <dbReference type="NCBI Taxonomy" id="2184697"/>
    <lineage>
        <taxon>Bacteria</taxon>
        <taxon>Pseudomonadati</taxon>
        <taxon>Pseudomonadota</taxon>
        <taxon>Alphaproteobacteria</taxon>
        <taxon>Hyphomicrobiales</taxon>
        <taxon>Amorphaceae</taxon>
        <taxon>Acuticoccus</taxon>
    </lineage>
</organism>
<dbReference type="RefSeq" id="WP_146620141.1">
    <property type="nucleotide sequence ID" value="NZ_QHHQ01000010.1"/>
</dbReference>
<dbReference type="Proteomes" id="UP000249590">
    <property type="component" value="Unassembled WGS sequence"/>
</dbReference>
<keyword evidence="1" id="KW-0812">Transmembrane</keyword>
<name>A0A8B2NGI1_9HYPH</name>
<sequence length="97" mass="11160">MMPAFGWWLNLAAFCGVAVLSVPVWSLNFRRRRLQALRTADREAADDTDFRRRARGLLIDRHRKNVEDWRPIDQTCLAIGYTLLLGSAFLRLFAPVG</sequence>